<evidence type="ECO:0000256" key="3">
    <source>
        <dbReference type="ARBA" id="ARBA00021321"/>
    </source>
</evidence>
<evidence type="ECO:0000256" key="1">
    <source>
        <dbReference type="ARBA" id="ARBA00004604"/>
    </source>
</evidence>
<evidence type="ECO:0000313" key="7">
    <source>
        <dbReference type="Proteomes" id="UP000239563"/>
    </source>
</evidence>
<comment type="subcellular location">
    <subcellularLocation>
        <location evidence="1">Nucleus</location>
        <location evidence="1">Nucleolus</location>
    </subcellularLocation>
</comment>
<evidence type="ECO:0000256" key="5">
    <source>
        <dbReference type="SAM" id="MobiDB-lite"/>
    </source>
</evidence>
<dbReference type="GO" id="GO:0000462">
    <property type="term" value="P:maturation of SSU-rRNA from tricistronic rRNA transcript (SSU-rRNA, 5.8S rRNA, LSU-rRNA)"/>
    <property type="evidence" value="ECO:0007669"/>
    <property type="project" value="InterPro"/>
</dbReference>
<comment type="similarity">
    <text evidence="2">Belongs to the SLX9 family.</text>
</comment>
<evidence type="ECO:0000256" key="2">
    <source>
        <dbReference type="ARBA" id="ARBA00011022"/>
    </source>
</evidence>
<dbReference type="AlphaFoldDB" id="A0A2N8U6Q1"/>
<feature type="compositionally biased region" description="Acidic residues" evidence="5">
    <location>
        <begin position="118"/>
        <end position="141"/>
    </location>
</feature>
<name>A0A2N8U6Q1_9BASI</name>
<dbReference type="GO" id="GO:0030688">
    <property type="term" value="C:preribosome, small subunit precursor"/>
    <property type="evidence" value="ECO:0007669"/>
    <property type="project" value="InterPro"/>
</dbReference>
<dbReference type="EMBL" id="LT795054">
    <property type="protein sequence ID" value="SJX60389.1"/>
    <property type="molecule type" value="Genomic_DNA"/>
</dbReference>
<proteinExistence type="inferred from homology"/>
<dbReference type="Pfam" id="PF15341">
    <property type="entry name" value="SLX9"/>
    <property type="match status" value="1"/>
</dbReference>
<organism evidence="6 7">
    <name type="scientific">Sporisorium reilianum f. sp. reilianum</name>
    <dbReference type="NCBI Taxonomy" id="72559"/>
    <lineage>
        <taxon>Eukaryota</taxon>
        <taxon>Fungi</taxon>
        <taxon>Dikarya</taxon>
        <taxon>Basidiomycota</taxon>
        <taxon>Ustilaginomycotina</taxon>
        <taxon>Ustilaginomycetes</taxon>
        <taxon>Ustilaginales</taxon>
        <taxon>Ustilaginaceae</taxon>
        <taxon>Sporisorium</taxon>
    </lineage>
</organism>
<reference evidence="6 7" key="1">
    <citation type="submission" date="2017-02" db="EMBL/GenBank/DDBJ databases">
        <authorList>
            <person name="Peterson S.W."/>
        </authorList>
    </citation>
    <scope>NUCLEOTIDE SEQUENCE [LARGE SCALE GENOMIC DNA]</scope>
    <source>
        <strain evidence="6 7">SRS1_H2-8</strain>
    </source>
</reference>
<protein>
    <recommendedName>
        <fullName evidence="3">Ribosome biogenesis protein SLX9</fullName>
    </recommendedName>
</protein>
<dbReference type="GO" id="GO:0005730">
    <property type="term" value="C:nucleolus"/>
    <property type="evidence" value="ECO:0007669"/>
    <property type="project" value="UniProtKB-SubCell"/>
</dbReference>
<feature type="compositionally biased region" description="Low complexity" evidence="5">
    <location>
        <begin position="11"/>
        <end position="42"/>
    </location>
</feature>
<keyword evidence="4" id="KW-0539">Nucleus</keyword>
<dbReference type="InterPro" id="IPR028160">
    <property type="entry name" value="Slx9-like"/>
</dbReference>
<feature type="region of interest" description="Disordered" evidence="5">
    <location>
        <begin position="1"/>
        <end position="168"/>
    </location>
</feature>
<dbReference type="GO" id="GO:0030686">
    <property type="term" value="C:90S preribosome"/>
    <property type="evidence" value="ECO:0007669"/>
    <property type="project" value="InterPro"/>
</dbReference>
<dbReference type="Proteomes" id="UP000239563">
    <property type="component" value="Chromosome I"/>
</dbReference>
<evidence type="ECO:0000313" key="6">
    <source>
        <dbReference type="EMBL" id="SJX60389.1"/>
    </source>
</evidence>
<evidence type="ECO:0000256" key="4">
    <source>
        <dbReference type="ARBA" id="ARBA00023242"/>
    </source>
</evidence>
<sequence>MVRADQGIQGRSAPRSKSRSSATASIRARSSASAPKVAAAPPTQITKAAKRAMKRAELMSKVNPAGRASLLNLEPANDSLSKSSLRRQKRKQKEQLAGNTTGLKDLAEAMDEVAQQVQEEDEGDADPFDIEDDDGDDGMEDELSRQQKRTSSAYPLVGAQQTRKDATVTEKARKKALTLEMQRQNLILSDPAYTKNPFAALRLHAQNTLAFDKAASKPRR</sequence>
<accession>A0A2N8U6Q1</accession>
<gene>
    <name evidence="6" type="ORF">SRS1_11703</name>
</gene>